<name>A0ABW3KE58_9BACT</name>
<feature type="domain" description="Fibronectin type-III" evidence="1">
    <location>
        <begin position="37"/>
        <end position="128"/>
    </location>
</feature>
<sequence length="446" mass="50760">MNKNASVFRYCRYIIMPLVYVLVAGCELQETNFIKPVPIALEAMDVQSTSFSATWKPVLGSSVYVVDVATDPQFSSIVPNYQSHETTGVTLQVTGLVAEVTYYYRVRAKRDNTFSDNSNTIQVTTAALTSPVALPATGVKVFQFTANWAAVEDAASYLLEVAADPEFNTILPDYNSVEVVGTSLDVEGLDYRDTHYYRVKAKRLEKTSGYSNVIEVKPCIMPSCKVSKLIFSSDFWDEFEYDGNTLTTIKTNYYGDETTWKVAYRADGKVDSVNAWYDGAVYQKNVYEYNSTGQWTSLYTYDGSDELAWVRDYLYNDLGQLIGLRVHRDLERTSLMLHQDYTIDQYGNVLTVTNENGDQTGEFRYEYTFNPKMLIAETLRPFIADAFSGFDLRPYNRINNAIYAHGNFTGEYEEEEVFVYERNSCDVAVARKGYYKVTYEFTGCDF</sequence>
<dbReference type="InterPro" id="IPR003961">
    <property type="entry name" value="FN3_dom"/>
</dbReference>
<dbReference type="PROSITE" id="PS50853">
    <property type="entry name" value="FN3"/>
    <property type="match status" value="1"/>
</dbReference>
<evidence type="ECO:0000313" key="3">
    <source>
        <dbReference type="Proteomes" id="UP001597112"/>
    </source>
</evidence>
<gene>
    <name evidence="2" type="ORF">ACFQ21_29295</name>
</gene>
<organism evidence="2 3">
    <name type="scientific">Ohtaekwangia kribbensis</name>
    <dbReference type="NCBI Taxonomy" id="688913"/>
    <lineage>
        <taxon>Bacteria</taxon>
        <taxon>Pseudomonadati</taxon>
        <taxon>Bacteroidota</taxon>
        <taxon>Cytophagia</taxon>
        <taxon>Cytophagales</taxon>
        <taxon>Fulvivirgaceae</taxon>
        <taxon>Ohtaekwangia</taxon>
    </lineage>
</organism>
<evidence type="ECO:0000259" key="1">
    <source>
        <dbReference type="PROSITE" id="PS50853"/>
    </source>
</evidence>
<reference evidence="3" key="1">
    <citation type="journal article" date="2019" name="Int. J. Syst. Evol. Microbiol.">
        <title>The Global Catalogue of Microorganisms (GCM) 10K type strain sequencing project: providing services to taxonomists for standard genome sequencing and annotation.</title>
        <authorList>
            <consortium name="The Broad Institute Genomics Platform"/>
            <consortium name="The Broad Institute Genome Sequencing Center for Infectious Disease"/>
            <person name="Wu L."/>
            <person name="Ma J."/>
        </authorList>
    </citation>
    <scope>NUCLEOTIDE SEQUENCE [LARGE SCALE GENOMIC DNA]</scope>
    <source>
        <strain evidence="3">CCUG 58938</strain>
    </source>
</reference>
<accession>A0ABW3KE58</accession>
<dbReference type="Proteomes" id="UP001597112">
    <property type="component" value="Unassembled WGS sequence"/>
</dbReference>
<dbReference type="CDD" id="cd00063">
    <property type="entry name" value="FN3"/>
    <property type="match status" value="1"/>
</dbReference>
<dbReference type="PROSITE" id="PS51257">
    <property type="entry name" value="PROKAR_LIPOPROTEIN"/>
    <property type="match status" value="1"/>
</dbReference>
<dbReference type="InterPro" id="IPR013783">
    <property type="entry name" value="Ig-like_fold"/>
</dbReference>
<dbReference type="Pfam" id="PF00041">
    <property type="entry name" value="fn3"/>
    <property type="match status" value="1"/>
</dbReference>
<dbReference type="SMART" id="SM00060">
    <property type="entry name" value="FN3"/>
    <property type="match status" value="1"/>
</dbReference>
<protein>
    <submittedName>
        <fullName evidence="2">Fibronectin type III domain-containing protein</fullName>
    </submittedName>
</protein>
<dbReference type="SUPFAM" id="SSF49265">
    <property type="entry name" value="Fibronectin type III"/>
    <property type="match status" value="1"/>
</dbReference>
<keyword evidence="3" id="KW-1185">Reference proteome</keyword>
<dbReference type="EMBL" id="JBHTKA010000016">
    <property type="protein sequence ID" value="MFD1003456.1"/>
    <property type="molecule type" value="Genomic_DNA"/>
</dbReference>
<evidence type="ECO:0000313" key="2">
    <source>
        <dbReference type="EMBL" id="MFD1003456.1"/>
    </source>
</evidence>
<dbReference type="Gene3D" id="2.60.40.10">
    <property type="entry name" value="Immunoglobulins"/>
    <property type="match status" value="2"/>
</dbReference>
<dbReference type="RefSeq" id="WP_377586180.1">
    <property type="nucleotide sequence ID" value="NZ_JBHTKA010000016.1"/>
</dbReference>
<dbReference type="InterPro" id="IPR036116">
    <property type="entry name" value="FN3_sf"/>
</dbReference>
<comment type="caution">
    <text evidence="2">The sequence shown here is derived from an EMBL/GenBank/DDBJ whole genome shotgun (WGS) entry which is preliminary data.</text>
</comment>
<proteinExistence type="predicted"/>